<evidence type="ECO:0000313" key="3">
    <source>
        <dbReference type="EMBL" id="KAK9023412.1"/>
    </source>
</evidence>
<keyword evidence="1" id="KW-0833">Ubl conjugation pathway</keyword>
<evidence type="ECO:0000259" key="2">
    <source>
        <dbReference type="PROSITE" id="PS50181"/>
    </source>
</evidence>
<dbReference type="Pfam" id="PF12937">
    <property type="entry name" value="F-box-like"/>
    <property type="match status" value="1"/>
</dbReference>
<proteinExistence type="predicted"/>
<dbReference type="PANTHER" id="PTHR12874:SF28">
    <property type="entry name" value="F-BOX PROTEIN"/>
    <property type="match status" value="1"/>
</dbReference>
<gene>
    <name evidence="3" type="ORF">V6N11_003632</name>
</gene>
<dbReference type="InterPro" id="IPR001810">
    <property type="entry name" value="F-box_dom"/>
</dbReference>
<evidence type="ECO:0000313" key="4">
    <source>
        <dbReference type="Proteomes" id="UP001396334"/>
    </source>
</evidence>
<dbReference type="Gene3D" id="1.20.1280.50">
    <property type="match status" value="1"/>
</dbReference>
<accession>A0ABR2SDX9</accession>
<dbReference type="InterPro" id="IPR036047">
    <property type="entry name" value="F-box-like_dom_sf"/>
</dbReference>
<keyword evidence="1" id="KW-0539">Nucleus</keyword>
<comment type="caution">
    <text evidence="3">The sequence shown here is derived from an EMBL/GenBank/DDBJ whole genome shotgun (WGS) entry which is preliminary data.</text>
</comment>
<comment type="subunit">
    <text evidence="1">Component of the SCF-type E3 ligase complex.</text>
</comment>
<sequence>MANPKDPNESSFSFSDFPEDVQLCILSFLSPPDIANFASTSKRFVSLCRNDTKLWFTLCQRRWGSKTQINKWGGGKITYKLLYRTLTQWENLIGFWRHCGRAALSGQCPRLIVFEWGTSFVSGSRVCPSRNGSYHVTKTPFLWLGISPDGQVVYFLDIEGQTEVPSGDFDSWLEFVCLDQNLVPANVNFIGKDHFIVEENSNFWHGCKSKDVLRRSSSSKNLIEVSDEVIESGTPGSLPDRFVSEMYSYFANKTSPVGDRAWRRQRKKEKERQGMRKWEPEHFLRVVDCSPTPDKPLQGLWEVL</sequence>
<dbReference type="SUPFAM" id="SSF81383">
    <property type="entry name" value="F-box domain"/>
    <property type="match status" value="1"/>
</dbReference>
<comment type="subcellular location">
    <subcellularLocation>
        <location evidence="1">Nucleus</location>
    </subcellularLocation>
</comment>
<protein>
    <recommendedName>
        <fullName evidence="1">F-box protein</fullName>
    </recommendedName>
</protein>
<dbReference type="SMART" id="SM00256">
    <property type="entry name" value="FBOX"/>
    <property type="match status" value="1"/>
</dbReference>
<feature type="domain" description="F-box" evidence="2">
    <location>
        <begin position="11"/>
        <end position="58"/>
    </location>
</feature>
<comment type="pathway">
    <text evidence="1">Protein modification; protein ubiquitination.</text>
</comment>
<dbReference type="PANTHER" id="PTHR12874">
    <property type="entry name" value="F-BOX ONLY PROTEIN 48-RELATED"/>
    <property type="match status" value="1"/>
</dbReference>
<dbReference type="PROSITE" id="PS50181">
    <property type="entry name" value="FBOX"/>
    <property type="match status" value="1"/>
</dbReference>
<organism evidence="3 4">
    <name type="scientific">Hibiscus sabdariffa</name>
    <name type="common">roselle</name>
    <dbReference type="NCBI Taxonomy" id="183260"/>
    <lineage>
        <taxon>Eukaryota</taxon>
        <taxon>Viridiplantae</taxon>
        <taxon>Streptophyta</taxon>
        <taxon>Embryophyta</taxon>
        <taxon>Tracheophyta</taxon>
        <taxon>Spermatophyta</taxon>
        <taxon>Magnoliopsida</taxon>
        <taxon>eudicotyledons</taxon>
        <taxon>Gunneridae</taxon>
        <taxon>Pentapetalae</taxon>
        <taxon>rosids</taxon>
        <taxon>malvids</taxon>
        <taxon>Malvales</taxon>
        <taxon>Malvaceae</taxon>
        <taxon>Malvoideae</taxon>
        <taxon>Hibiscus</taxon>
    </lineage>
</organism>
<comment type="function">
    <text evidence="1">Acts as a component of a SCF E3 ubiquitin ligase complexes.</text>
</comment>
<name>A0ABR2SDX9_9ROSI</name>
<evidence type="ECO:0000256" key="1">
    <source>
        <dbReference type="RuleBase" id="RU369085"/>
    </source>
</evidence>
<dbReference type="EMBL" id="JBBPBN010000015">
    <property type="protein sequence ID" value="KAK9023412.1"/>
    <property type="molecule type" value="Genomic_DNA"/>
</dbReference>
<reference evidence="3 4" key="1">
    <citation type="journal article" date="2024" name="G3 (Bethesda)">
        <title>Genome assembly of Hibiscus sabdariffa L. provides insights into metabolisms of medicinal natural products.</title>
        <authorList>
            <person name="Kim T."/>
        </authorList>
    </citation>
    <scope>NUCLEOTIDE SEQUENCE [LARGE SCALE GENOMIC DNA]</scope>
    <source>
        <strain evidence="3">TK-2024</strain>
        <tissue evidence="3">Old leaves</tissue>
    </source>
</reference>
<dbReference type="Proteomes" id="UP001396334">
    <property type="component" value="Unassembled WGS sequence"/>
</dbReference>
<keyword evidence="4" id="KW-1185">Reference proteome</keyword>